<dbReference type="SUPFAM" id="SSF46955">
    <property type="entry name" value="Putative DNA-binding domain"/>
    <property type="match status" value="1"/>
</dbReference>
<keyword evidence="3" id="KW-1185">Reference proteome</keyword>
<gene>
    <name evidence="2" type="ordered locus">AciPR4_0128</name>
</gene>
<evidence type="ECO:0000313" key="3">
    <source>
        <dbReference type="Proteomes" id="UP000006844"/>
    </source>
</evidence>
<dbReference type="Gene3D" id="1.10.10.10">
    <property type="entry name" value="Winged helix-like DNA-binding domain superfamily/Winged helix DNA-binding domain"/>
    <property type="match status" value="1"/>
</dbReference>
<dbReference type="InterPro" id="IPR036388">
    <property type="entry name" value="WH-like_DNA-bd_sf"/>
</dbReference>
<dbReference type="OrthoDB" id="123140at2"/>
<feature type="domain" description="Helix-turn-helix" evidence="1">
    <location>
        <begin position="20"/>
        <end position="67"/>
    </location>
</feature>
<sequence>MNETSGQNNASNSPLEGLQTAPEIAALLRIHPVTLLRWAREGRIPHRRLGSRKIVFIPAEIADWLRSGAKLYTVSAVRAASTKESEAA</sequence>
<protein>
    <recommendedName>
        <fullName evidence="1">Helix-turn-helix domain-containing protein</fullName>
    </recommendedName>
</protein>
<dbReference type="HOGENOM" id="CLU_2467956_0_0_0"/>
<organism evidence="2 3">
    <name type="scientific">Terriglobus saanensis (strain ATCC BAA-1853 / DSM 23119 / SP1PR4)</name>
    <dbReference type="NCBI Taxonomy" id="401053"/>
    <lineage>
        <taxon>Bacteria</taxon>
        <taxon>Pseudomonadati</taxon>
        <taxon>Acidobacteriota</taxon>
        <taxon>Terriglobia</taxon>
        <taxon>Terriglobales</taxon>
        <taxon>Acidobacteriaceae</taxon>
        <taxon>Terriglobus</taxon>
    </lineage>
</organism>
<dbReference type="InterPro" id="IPR041657">
    <property type="entry name" value="HTH_17"/>
</dbReference>
<dbReference type="STRING" id="401053.AciPR4_0128"/>
<dbReference type="KEGG" id="tsa:AciPR4_0128"/>
<evidence type="ECO:0000259" key="1">
    <source>
        <dbReference type="Pfam" id="PF12728"/>
    </source>
</evidence>
<name>E8UZ24_TERSS</name>
<proteinExistence type="predicted"/>
<dbReference type="AlphaFoldDB" id="E8UZ24"/>
<accession>E8UZ24</accession>
<dbReference type="Proteomes" id="UP000006844">
    <property type="component" value="Chromosome"/>
</dbReference>
<dbReference type="InterPro" id="IPR009061">
    <property type="entry name" value="DNA-bd_dom_put_sf"/>
</dbReference>
<reference evidence="2 3" key="1">
    <citation type="journal article" date="2012" name="Stand. Genomic Sci.">
        <title>Complete genome sequence of Terriglobus saanensis type strain SP1PR4(T), an Acidobacteria from tundra soil.</title>
        <authorList>
            <person name="Rawat S.R."/>
            <person name="Mannisto M.K."/>
            <person name="Starovoytov V."/>
            <person name="Goodwin L."/>
            <person name="Nolan M."/>
            <person name="Hauser L."/>
            <person name="Land M."/>
            <person name="Davenport K.W."/>
            <person name="Woyke T."/>
            <person name="Haggblom M.M."/>
        </authorList>
    </citation>
    <scope>NUCLEOTIDE SEQUENCE</scope>
    <source>
        <strain evidence="3">ATCC BAA-1853 / DSM 23119 / SP1PR4</strain>
    </source>
</reference>
<dbReference type="RefSeq" id="WP_013566702.1">
    <property type="nucleotide sequence ID" value="NC_014963.1"/>
</dbReference>
<dbReference type="Pfam" id="PF12728">
    <property type="entry name" value="HTH_17"/>
    <property type="match status" value="1"/>
</dbReference>
<dbReference type="EMBL" id="CP002467">
    <property type="protein sequence ID" value="ADV80969.1"/>
    <property type="molecule type" value="Genomic_DNA"/>
</dbReference>
<evidence type="ECO:0000313" key="2">
    <source>
        <dbReference type="EMBL" id="ADV80969.1"/>
    </source>
</evidence>